<dbReference type="EMBL" id="KN834030">
    <property type="protein sequence ID" value="KIK12987.1"/>
    <property type="molecule type" value="Genomic_DNA"/>
</dbReference>
<reference evidence="1 2" key="1">
    <citation type="submission" date="2014-04" db="EMBL/GenBank/DDBJ databases">
        <authorList>
            <consortium name="DOE Joint Genome Institute"/>
            <person name="Kuo A."/>
            <person name="Kohler A."/>
            <person name="Costa M.D."/>
            <person name="Nagy L.G."/>
            <person name="Floudas D."/>
            <person name="Copeland A."/>
            <person name="Barry K.W."/>
            <person name="Cichocki N."/>
            <person name="Veneault-Fourrey C."/>
            <person name="LaButti K."/>
            <person name="Lindquist E.A."/>
            <person name="Lipzen A."/>
            <person name="Lundell T."/>
            <person name="Morin E."/>
            <person name="Murat C."/>
            <person name="Sun H."/>
            <person name="Tunlid A."/>
            <person name="Henrissat B."/>
            <person name="Grigoriev I.V."/>
            <person name="Hibbett D.S."/>
            <person name="Martin F."/>
            <person name="Nordberg H.P."/>
            <person name="Cantor M.N."/>
            <person name="Hua S.X."/>
        </authorList>
    </citation>
    <scope>NUCLEOTIDE SEQUENCE [LARGE SCALE GENOMIC DNA]</scope>
    <source>
        <strain evidence="1 2">441</strain>
    </source>
</reference>
<organism evidence="1 2">
    <name type="scientific">Pisolithus microcarpus 441</name>
    <dbReference type="NCBI Taxonomy" id="765257"/>
    <lineage>
        <taxon>Eukaryota</taxon>
        <taxon>Fungi</taxon>
        <taxon>Dikarya</taxon>
        <taxon>Basidiomycota</taxon>
        <taxon>Agaricomycotina</taxon>
        <taxon>Agaricomycetes</taxon>
        <taxon>Agaricomycetidae</taxon>
        <taxon>Boletales</taxon>
        <taxon>Sclerodermatineae</taxon>
        <taxon>Pisolithaceae</taxon>
        <taxon>Pisolithus</taxon>
    </lineage>
</organism>
<evidence type="ECO:0000313" key="2">
    <source>
        <dbReference type="Proteomes" id="UP000054018"/>
    </source>
</evidence>
<dbReference type="HOGENOM" id="CLU_120592_0_0_1"/>
<accession>A0A0C9YRS0</accession>
<proteinExistence type="predicted"/>
<protein>
    <submittedName>
        <fullName evidence="1">Uncharacterized protein</fullName>
    </submittedName>
</protein>
<name>A0A0C9YRS0_9AGAM</name>
<dbReference type="Proteomes" id="UP000054018">
    <property type="component" value="Unassembled WGS sequence"/>
</dbReference>
<reference evidence="2" key="2">
    <citation type="submission" date="2015-01" db="EMBL/GenBank/DDBJ databases">
        <title>Evolutionary Origins and Diversification of the Mycorrhizal Mutualists.</title>
        <authorList>
            <consortium name="DOE Joint Genome Institute"/>
            <consortium name="Mycorrhizal Genomics Consortium"/>
            <person name="Kohler A."/>
            <person name="Kuo A."/>
            <person name="Nagy L.G."/>
            <person name="Floudas D."/>
            <person name="Copeland A."/>
            <person name="Barry K.W."/>
            <person name="Cichocki N."/>
            <person name="Veneault-Fourrey C."/>
            <person name="LaButti K."/>
            <person name="Lindquist E.A."/>
            <person name="Lipzen A."/>
            <person name="Lundell T."/>
            <person name="Morin E."/>
            <person name="Murat C."/>
            <person name="Riley R."/>
            <person name="Ohm R."/>
            <person name="Sun H."/>
            <person name="Tunlid A."/>
            <person name="Henrissat B."/>
            <person name="Grigoriev I.V."/>
            <person name="Hibbett D.S."/>
            <person name="Martin F."/>
        </authorList>
    </citation>
    <scope>NUCLEOTIDE SEQUENCE [LARGE SCALE GENOMIC DNA]</scope>
    <source>
        <strain evidence="2">441</strain>
    </source>
</reference>
<sequence>MTIAIEGAPPLDKLLWRLLTASSPAVRQWDGFKALVTLQYPEIEPVEDTLECFEEFQSCLKETCRNELSSVKALGDYLHVFRIWFLGMVRGNALEMSHQSQMFLRGLPPQVEVEVSRRLESRYPLFRSGLLWPIEVVVRITNISKSGQT</sequence>
<keyword evidence="2" id="KW-1185">Reference proteome</keyword>
<evidence type="ECO:0000313" key="1">
    <source>
        <dbReference type="EMBL" id="KIK12987.1"/>
    </source>
</evidence>
<dbReference type="AlphaFoldDB" id="A0A0C9YRS0"/>
<gene>
    <name evidence="1" type="ORF">PISMIDRAFT_18320</name>
</gene>